<dbReference type="Proteomes" id="UP000005755">
    <property type="component" value="Unassembled WGS sequence"/>
</dbReference>
<evidence type="ECO:0000313" key="3">
    <source>
        <dbReference type="Proteomes" id="UP000005755"/>
    </source>
</evidence>
<keyword evidence="3" id="KW-1185">Reference proteome</keyword>
<dbReference type="Proteomes" id="UP000006036">
    <property type="component" value="Chromosome 1"/>
</dbReference>
<reference evidence="3" key="4">
    <citation type="journal article" date="2014" name="Genome Announc.">
        <title>Draft genome sequences of six enterohepatic helicobacter species isolated from humans and one from rhesus macaques.</title>
        <authorList>
            <person name="Shen Z."/>
            <person name="Sheh A."/>
            <person name="Young S.K."/>
            <person name="Abouelliel A."/>
            <person name="Ward D.V."/>
            <person name="Earl A.M."/>
            <person name="Fox J.G."/>
        </authorList>
    </citation>
    <scope>NUCLEOTIDE SEQUENCE [LARGE SCALE GENOMIC DNA]</scope>
    <source>
        <strain evidence="3">CCUG 18818</strain>
    </source>
</reference>
<evidence type="ECO:0000313" key="1">
    <source>
        <dbReference type="EMBL" id="BAM32699.1"/>
    </source>
</evidence>
<dbReference type="EMBL" id="AP012492">
    <property type="protein sequence ID" value="BAM32699.1"/>
    <property type="molecule type" value="Genomic_DNA"/>
</dbReference>
<accession>A0AAI8QHE8</accession>
<proteinExistence type="predicted"/>
<sequence length="713" mass="84281">MSDTITIKAVENISNLPIENLELFLFKMGSKSRFLAKTDEKGLADFKISGLNKFQLYLVYLNEQSNYKITPMYDRFLISYNAIDEIQELRFYKYTDVFRVNLYSKIGRYCFQKEDIVNFKAYYPEYIQEEDIKWAYTFISKNLALKDILQDKKLTQGDEEELKQYPAKCLNNAKYYTLKDKNNQAYLGKEVKDYEINNIINDSKMIVFAYTKEPLENVYAEIILGDIIQISIDCSMQEALNAKDEVSKLGWTTSYVLQRLWHDNPKDATKISELKYKNTIELCQSIEDEKMKSLIYQYALDIELKPFEIKQVLKPKIDPCNFYVELDWEEFYLQFPLVQERSKELLDISSPFLSYFNFNPHLSDNVKTHIIQKLFNQQRLCRNNPKENCLDDTGISNTKQDLKYYSQLKNIADIEELDLIVHTENIKNAKTETELTFSVYPKDKFLSIHDEYKRIDTLRPYDIDKATMQQGVGISDEDFGWKLASSDEQTSAQALSLYACTGKFSVYYIPSKFLLKKEHNKTYVYIKELYAYIWDTFDFDDEEHKYKKDEEAKDENIIELGQPVGTWNYKEMRFDFNHSVRQMAKYTNNTFKWNELNSYVKSGGARVFSQIENTKTHFAEIRGNFVKGNILSAITTESHSRTIELHEIPILKKQQIYPLYNQDYQNYKKTFNKGLNFRVFSKDKTNDKIHKGFYVLKVPEDKATQEYFRVELL</sequence>
<dbReference type="KEGG" id="hcb:HCBAA847_1469"/>
<reference evidence="1" key="3">
    <citation type="submission" date="2012-07" db="EMBL/GenBank/DDBJ databases">
        <authorList>
            <person name="Akiyama T."/>
            <person name="Takeshita N."/>
            <person name="Ohmagari N."/>
            <person name="Kirikae T."/>
        </authorList>
    </citation>
    <scope>NUCLEOTIDE SEQUENCE</scope>
    <source>
        <strain evidence="1">ATCC BAA-847</strain>
    </source>
</reference>
<dbReference type="Pfam" id="PF19940">
    <property type="entry name" value="DUF6402"/>
    <property type="match status" value="1"/>
</dbReference>
<reference evidence="2" key="1">
    <citation type="submission" date="2008-08" db="EMBL/GenBank/DDBJ databases">
        <title>Annotation of Helicobacter cinaedi strain CCUG 18818.</title>
        <authorList>
            <consortium name="The Broad Institute Genome Sequencing Platform"/>
            <person name="Fox J.G."/>
            <person name="Shen Z."/>
            <person name="Charoenlap N."/>
            <person name="Schauer D.B."/>
            <person name="Ward D."/>
            <person name="Mehta T."/>
            <person name="Young S."/>
            <person name="Jaffe D."/>
            <person name="Gnerre S."/>
            <person name="Berlin A."/>
            <person name="Heiman D."/>
            <person name="Hepburn T."/>
            <person name="Shea T."/>
            <person name="Sykes S."/>
            <person name="Alvarado L."/>
            <person name="Kodira C."/>
            <person name="Borodovsky M."/>
            <person name="Lander E."/>
            <person name="Galagan J."/>
            <person name="Nusbaum C."/>
            <person name="Birren B."/>
        </authorList>
    </citation>
    <scope>NUCLEOTIDE SEQUENCE</scope>
    <source>
        <strain evidence="2">CCUG 18818</strain>
    </source>
</reference>
<dbReference type="InterPro" id="IPR045646">
    <property type="entry name" value="DUF6402"/>
</dbReference>
<protein>
    <submittedName>
        <fullName evidence="1">Uncharacterized protein</fullName>
    </submittedName>
</protein>
<gene>
    <name evidence="1" type="ORF">HCBAA847_1469</name>
    <name evidence="2" type="ORF">HCCG_02275</name>
</gene>
<evidence type="ECO:0000313" key="4">
    <source>
        <dbReference type="Proteomes" id="UP000006036"/>
    </source>
</evidence>
<name>A0AAI8QHE8_9HELI</name>
<reference evidence="1 4" key="2">
    <citation type="journal article" date="2012" name="J. Bacteriol.">
        <title>Complete Genome Sequence of Helicobacter cinaedi Type Strain ATCC BAA-847.</title>
        <authorList>
            <person name="Miyoshi-Akiyama T."/>
            <person name="Takeshita N."/>
            <person name="Ohmagari N."/>
            <person name="Kirikae T."/>
        </authorList>
    </citation>
    <scope>NUCLEOTIDE SEQUENCE [LARGE SCALE GENOMIC DNA]</scope>
    <source>
        <strain evidence="1 4">ATCC BAA-847</strain>
    </source>
</reference>
<dbReference type="RefSeq" id="WP_002957626.1">
    <property type="nucleotide sequence ID" value="NC_020555.1"/>
</dbReference>
<dbReference type="AlphaFoldDB" id="A0AAI8QHE8"/>
<evidence type="ECO:0000313" key="2">
    <source>
        <dbReference type="EMBL" id="EFR47726.1"/>
    </source>
</evidence>
<dbReference type="EMBL" id="DS990400">
    <property type="protein sequence ID" value="EFR47726.1"/>
    <property type="molecule type" value="Genomic_DNA"/>
</dbReference>
<organism evidence="1 4">
    <name type="scientific">Helicobacter cinaedi CCUG 18818 = ATCC BAA-847</name>
    <dbReference type="NCBI Taxonomy" id="537971"/>
    <lineage>
        <taxon>Bacteria</taxon>
        <taxon>Pseudomonadati</taxon>
        <taxon>Campylobacterota</taxon>
        <taxon>Epsilonproteobacteria</taxon>
        <taxon>Campylobacterales</taxon>
        <taxon>Helicobacteraceae</taxon>
        <taxon>Helicobacter</taxon>
    </lineage>
</organism>